<dbReference type="PANTHER" id="PTHR36766">
    <property type="entry name" value="PLANT BROAD-SPECTRUM MILDEW RESISTANCE PROTEIN RPW8"/>
    <property type="match status" value="1"/>
</dbReference>
<dbReference type="AlphaFoldDB" id="A0AAW2INJ3"/>
<evidence type="ECO:0000256" key="1">
    <source>
        <dbReference type="ARBA" id="ARBA00008894"/>
    </source>
</evidence>
<dbReference type="Pfam" id="PF18052">
    <property type="entry name" value="Rx_N"/>
    <property type="match status" value="1"/>
</dbReference>
<dbReference type="Pfam" id="PF00931">
    <property type="entry name" value="NB-ARC"/>
    <property type="match status" value="1"/>
</dbReference>
<dbReference type="InterPro" id="IPR055414">
    <property type="entry name" value="LRR_R13L4/SHOC2-like"/>
</dbReference>
<keyword evidence="2" id="KW-0433">Leucine-rich repeat</keyword>
<keyword evidence="3" id="KW-0677">Repeat</keyword>
<dbReference type="FunFam" id="1.10.10.10:FF:000322">
    <property type="entry name" value="Probable disease resistance protein At1g63360"/>
    <property type="match status" value="1"/>
</dbReference>
<reference evidence="11" key="2">
    <citation type="journal article" date="2024" name="Plant">
        <title>Genomic evolution and insights into agronomic trait innovations of Sesamum species.</title>
        <authorList>
            <person name="Miao H."/>
            <person name="Wang L."/>
            <person name="Qu L."/>
            <person name="Liu H."/>
            <person name="Sun Y."/>
            <person name="Le M."/>
            <person name="Wang Q."/>
            <person name="Wei S."/>
            <person name="Zheng Y."/>
            <person name="Lin W."/>
            <person name="Duan Y."/>
            <person name="Cao H."/>
            <person name="Xiong S."/>
            <person name="Wang X."/>
            <person name="Wei L."/>
            <person name="Li C."/>
            <person name="Ma Q."/>
            <person name="Ju M."/>
            <person name="Zhao R."/>
            <person name="Li G."/>
            <person name="Mu C."/>
            <person name="Tian Q."/>
            <person name="Mei H."/>
            <person name="Zhang T."/>
            <person name="Gao T."/>
            <person name="Zhang H."/>
        </authorList>
    </citation>
    <scope>NUCLEOTIDE SEQUENCE</scope>
    <source>
        <strain evidence="11">G01</strain>
    </source>
</reference>
<dbReference type="InterPro" id="IPR002182">
    <property type="entry name" value="NB-ARC"/>
</dbReference>
<dbReference type="GO" id="GO:0006952">
    <property type="term" value="P:defense response"/>
    <property type="evidence" value="ECO:0007669"/>
    <property type="project" value="UniProtKB-KW"/>
</dbReference>
<dbReference type="SUPFAM" id="SSF52058">
    <property type="entry name" value="L domain-like"/>
    <property type="match status" value="1"/>
</dbReference>
<proteinExistence type="inferred from homology"/>
<dbReference type="GO" id="GO:0043531">
    <property type="term" value="F:ADP binding"/>
    <property type="evidence" value="ECO:0007669"/>
    <property type="project" value="InterPro"/>
</dbReference>
<comment type="similarity">
    <text evidence="1">Belongs to the disease resistance NB-LRR family.</text>
</comment>
<dbReference type="Gene3D" id="3.40.50.300">
    <property type="entry name" value="P-loop containing nucleotide triphosphate hydrolases"/>
    <property type="match status" value="1"/>
</dbReference>
<dbReference type="Pfam" id="PF23559">
    <property type="entry name" value="WHD_DRP"/>
    <property type="match status" value="1"/>
</dbReference>
<dbReference type="Gene3D" id="3.80.10.10">
    <property type="entry name" value="Ribonuclease Inhibitor"/>
    <property type="match status" value="3"/>
</dbReference>
<dbReference type="Gene3D" id="1.10.10.10">
    <property type="entry name" value="Winged helix-like DNA-binding domain superfamily/Winged helix DNA-binding domain"/>
    <property type="match status" value="1"/>
</dbReference>
<dbReference type="SUPFAM" id="SSF52540">
    <property type="entry name" value="P-loop containing nucleoside triphosphate hydrolases"/>
    <property type="match status" value="1"/>
</dbReference>
<evidence type="ECO:0000256" key="2">
    <source>
        <dbReference type="ARBA" id="ARBA00022614"/>
    </source>
</evidence>
<evidence type="ECO:0000256" key="3">
    <source>
        <dbReference type="ARBA" id="ARBA00022737"/>
    </source>
</evidence>
<dbReference type="EMBL" id="JACGWK010001729">
    <property type="protein sequence ID" value="KAL0283406.1"/>
    <property type="molecule type" value="Genomic_DNA"/>
</dbReference>
<protein>
    <submittedName>
        <fullName evidence="11">Disease resistance protein RGA3</fullName>
    </submittedName>
</protein>
<evidence type="ECO:0000259" key="9">
    <source>
        <dbReference type="Pfam" id="PF23559"/>
    </source>
</evidence>
<comment type="caution">
    <text evidence="11">The sequence shown here is derived from an EMBL/GenBank/DDBJ whole genome shotgun (WGS) entry which is preliminary data.</text>
</comment>
<name>A0AAW2INJ3_9LAMI</name>
<organism evidence="11">
    <name type="scientific">Sesamum angustifolium</name>
    <dbReference type="NCBI Taxonomy" id="2727405"/>
    <lineage>
        <taxon>Eukaryota</taxon>
        <taxon>Viridiplantae</taxon>
        <taxon>Streptophyta</taxon>
        <taxon>Embryophyta</taxon>
        <taxon>Tracheophyta</taxon>
        <taxon>Spermatophyta</taxon>
        <taxon>Magnoliopsida</taxon>
        <taxon>eudicotyledons</taxon>
        <taxon>Gunneridae</taxon>
        <taxon>Pentapetalae</taxon>
        <taxon>asterids</taxon>
        <taxon>lamiids</taxon>
        <taxon>Lamiales</taxon>
        <taxon>Pedaliaceae</taxon>
        <taxon>Sesamum</taxon>
    </lineage>
</organism>
<dbReference type="InterPro" id="IPR032675">
    <property type="entry name" value="LRR_dom_sf"/>
</dbReference>
<dbReference type="GO" id="GO:0051707">
    <property type="term" value="P:response to other organism"/>
    <property type="evidence" value="ECO:0007669"/>
    <property type="project" value="UniProtKB-ARBA"/>
</dbReference>
<evidence type="ECO:0000313" key="11">
    <source>
        <dbReference type="EMBL" id="KAL0283406.1"/>
    </source>
</evidence>
<dbReference type="PANTHER" id="PTHR36766:SF70">
    <property type="entry name" value="DISEASE RESISTANCE PROTEIN RGA4"/>
    <property type="match status" value="1"/>
</dbReference>
<gene>
    <name evidence="11" type="ORF">Sangu_2891100</name>
</gene>
<feature type="domain" description="Disease resistance protein winged helix" evidence="9">
    <location>
        <begin position="370"/>
        <end position="441"/>
    </location>
</feature>
<keyword evidence="6" id="KW-0067">ATP-binding</keyword>
<reference evidence="11" key="1">
    <citation type="submission" date="2020-06" db="EMBL/GenBank/DDBJ databases">
        <authorList>
            <person name="Li T."/>
            <person name="Hu X."/>
            <person name="Zhang T."/>
            <person name="Song X."/>
            <person name="Zhang H."/>
            <person name="Dai N."/>
            <person name="Sheng W."/>
            <person name="Hou X."/>
            <person name="Wei L."/>
        </authorList>
    </citation>
    <scope>NUCLEOTIDE SEQUENCE</scope>
    <source>
        <strain evidence="11">G01</strain>
        <tissue evidence="11">Leaf</tissue>
    </source>
</reference>
<keyword evidence="5" id="KW-0611">Plant defense</keyword>
<evidence type="ECO:0000256" key="4">
    <source>
        <dbReference type="ARBA" id="ARBA00022741"/>
    </source>
</evidence>
<feature type="domain" description="Disease resistance N-terminal" evidence="8">
    <location>
        <begin position="9"/>
        <end position="87"/>
    </location>
</feature>
<feature type="domain" description="Disease resistance R13L4/SHOC-2-like LRR" evidence="10">
    <location>
        <begin position="502"/>
        <end position="767"/>
    </location>
</feature>
<dbReference type="InterPro" id="IPR038005">
    <property type="entry name" value="RX-like_CC"/>
</dbReference>
<dbReference type="Pfam" id="PF23598">
    <property type="entry name" value="LRR_14"/>
    <property type="match status" value="1"/>
</dbReference>
<evidence type="ECO:0000259" key="7">
    <source>
        <dbReference type="Pfam" id="PF00931"/>
    </source>
</evidence>
<evidence type="ECO:0000259" key="10">
    <source>
        <dbReference type="Pfam" id="PF23598"/>
    </source>
</evidence>
<accession>A0AAW2INJ3</accession>
<feature type="non-terminal residue" evidence="11">
    <location>
        <position position="1037"/>
    </location>
</feature>
<evidence type="ECO:0000256" key="6">
    <source>
        <dbReference type="ARBA" id="ARBA00022840"/>
    </source>
</evidence>
<sequence length="1037" mass="117728">MAEIVIDSAVQVLVEKLIAVASEEIGLILGVKEELASLKDSFTKIQAFLNDASKRQVEEEAAKLWLKDLESIAYEADNLLDEFNYEIFVVRNLNIKLKTVNDTAVGYLIPSRVANSATFVPPVTETDSVTVDPIVVGREKDVSMIVDMLLNSNDKVVSVVPIIGMGGLGKTTFARLIFNDQRMAKHFYKRIWVCVSQNFDCTTNLFKRILESVTNNVVQFEGRETILQKLKEELKDKRFLLVLDDLWNDEQNNSVASIVNPRYQHSLGILSDDDCWDIIKMRALSNEEEISEHLENIGRKIARKCGGLPLAANMIGATLQRKDIDDWTSVLQSGFSDSNGDTSGVLQVLKLSFDRLPSPLLKKCFAYCSIFSEDQKIEKELLIQLWMAEGLLVENDGTDMESLGSRVYDILLQNSFFQEAEKDEFGIIKHSKMHDLVHDLACSISKAESFNVENHKSKAFPPRVRNLAISSLDDQESYKTALNDNAIYLRALFSNDGMPDSILDDCKNLRTLSLQSNTEELTASIAKLIHLRFIDVSFTDIRSFPESICKLYNLQTLRALRCSKLQELPSQLRSLISLRHLVVDQEEHFEMPLEIGNLTCLRTLKFFNIGDENGRRIEELGYLKNLRGEVVIRRLEDVNGKAEAARACLTEKPNIHKLKLVWSRWGEGNISNHEQVLEGLEPHPNIKSISIEGFRGHNLPSWIMNRSISDQRMTYLEEWIEMSSNYSYQAVNAFPRLEHLIIDVCPNISRFPSHGFPCLKKLEINDVERGGLLLDGISNNNSSSLTSFRLANVSDVTCLPKRLLYDNQRIMSMYIRKCPNLTHIELSAHNLKSLEIICICNCEKLKSIRYLIQREAENGGYFNSLQILEIDNCNEVTEILSPMVLEPCTSLQSLQVSRCHNLVSFPIDFRRLPSGLCNLDISRCPKLRSLPKGDINCLSGLTKLRIGPFSEEVGLASFYEILQGIQQLHSLEMLGLYGWPHFESLPDELQHLTSLMQFVISNFGMEALPEWIGNLASLNWRTVATQKTSRYDFSYLR</sequence>
<evidence type="ECO:0000259" key="8">
    <source>
        <dbReference type="Pfam" id="PF18052"/>
    </source>
</evidence>
<dbReference type="InterPro" id="IPR036388">
    <property type="entry name" value="WH-like_DNA-bd_sf"/>
</dbReference>
<keyword evidence="4" id="KW-0547">Nucleotide-binding</keyword>
<dbReference type="InterPro" id="IPR058922">
    <property type="entry name" value="WHD_DRP"/>
</dbReference>
<dbReference type="PRINTS" id="PR00364">
    <property type="entry name" value="DISEASERSIST"/>
</dbReference>
<evidence type="ECO:0000256" key="5">
    <source>
        <dbReference type="ARBA" id="ARBA00022821"/>
    </source>
</evidence>
<dbReference type="InterPro" id="IPR027417">
    <property type="entry name" value="P-loop_NTPase"/>
</dbReference>
<feature type="domain" description="NB-ARC" evidence="7">
    <location>
        <begin position="139"/>
        <end position="252"/>
    </location>
</feature>
<dbReference type="GO" id="GO:0005524">
    <property type="term" value="F:ATP binding"/>
    <property type="evidence" value="ECO:0007669"/>
    <property type="project" value="UniProtKB-KW"/>
</dbReference>
<dbReference type="Gene3D" id="1.20.5.4130">
    <property type="match status" value="1"/>
</dbReference>
<dbReference type="CDD" id="cd14798">
    <property type="entry name" value="RX-CC_like"/>
    <property type="match status" value="1"/>
</dbReference>
<dbReference type="InterPro" id="IPR041118">
    <property type="entry name" value="Rx_N"/>
</dbReference>